<keyword evidence="3" id="KW-1185">Reference proteome</keyword>
<evidence type="ECO:0000313" key="2">
    <source>
        <dbReference type="EMBL" id="CAI9535089.1"/>
    </source>
</evidence>
<feature type="region of interest" description="Disordered" evidence="1">
    <location>
        <begin position="98"/>
        <end position="152"/>
    </location>
</feature>
<reference evidence="2" key="1">
    <citation type="submission" date="2023-05" db="EMBL/GenBank/DDBJ databases">
        <authorList>
            <person name="Stuckert A."/>
        </authorList>
    </citation>
    <scope>NUCLEOTIDE SEQUENCE</scope>
</reference>
<name>A0ABN9AGH5_9NEOB</name>
<proteinExistence type="predicted"/>
<accession>A0ABN9AGH5</accession>
<protein>
    <submittedName>
        <fullName evidence="2">Uncharacterized protein</fullName>
    </submittedName>
</protein>
<feature type="non-terminal residue" evidence="2">
    <location>
        <position position="1"/>
    </location>
</feature>
<dbReference type="Proteomes" id="UP001162483">
    <property type="component" value="Unassembled WGS sequence"/>
</dbReference>
<comment type="caution">
    <text evidence="2">The sequence shown here is derived from an EMBL/GenBank/DDBJ whole genome shotgun (WGS) entry which is preliminary data.</text>
</comment>
<feature type="compositionally biased region" description="Acidic residues" evidence="1">
    <location>
        <begin position="51"/>
        <end position="60"/>
    </location>
</feature>
<feature type="compositionally biased region" description="Polar residues" evidence="1">
    <location>
        <begin position="1"/>
        <end position="17"/>
    </location>
</feature>
<feature type="region of interest" description="Disordered" evidence="1">
    <location>
        <begin position="1"/>
        <end position="68"/>
    </location>
</feature>
<feature type="non-terminal residue" evidence="2">
    <location>
        <position position="152"/>
    </location>
</feature>
<evidence type="ECO:0000313" key="3">
    <source>
        <dbReference type="Proteomes" id="UP001162483"/>
    </source>
</evidence>
<organism evidence="2 3">
    <name type="scientific">Staurois parvus</name>
    <dbReference type="NCBI Taxonomy" id="386267"/>
    <lineage>
        <taxon>Eukaryota</taxon>
        <taxon>Metazoa</taxon>
        <taxon>Chordata</taxon>
        <taxon>Craniata</taxon>
        <taxon>Vertebrata</taxon>
        <taxon>Euteleostomi</taxon>
        <taxon>Amphibia</taxon>
        <taxon>Batrachia</taxon>
        <taxon>Anura</taxon>
        <taxon>Neobatrachia</taxon>
        <taxon>Ranoidea</taxon>
        <taxon>Ranidae</taxon>
        <taxon>Staurois</taxon>
    </lineage>
</organism>
<dbReference type="EMBL" id="CATNWA010000243">
    <property type="protein sequence ID" value="CAI9535089.1"/>
    <property type="molecule type" value="Genomic_DNA"/>
</dbReference>
<sequence length="152" mass="16070">SLCQNSRSTTPIDQLSQPFRKVDSTESKEHITGDETPTSEKMDEGHPSSGEDMEISDDEMNTSPITSEECAKSIVVNSAVTSSGVMTSVISILPPGYPPLPPTTPSSSPTAWIPHATTSPPTSSTNSSFSYSTPSTITRSTRSTPTTYVAPS</sequence>
<feature type="compositionally biased region" description="Basic and acidic residues" evidence="1">
    <location>
        <begin position="20"/>
        <end position="46"/>
    </location>
</feature>
<feature type="compositionally biased region" description="Low complexity" evidence="1">
    <location>
        <begin position="117"/>
        <end position="152"/>
    </location>
</feature>
<evidence type="ECO:0000256" key="1">
    <source>
        <dbReference type="SAM" id="MobiDB-lite"/>
    </source>
</evidence>
<gene>
    <name evidence="2" type="ORF">SPARVUS_LOCUS797675</name>
</gene>